<reference evidence="6 7" key="1">
    <citation type="journal article" date="2015" name="Genome Biol.">
        <title>Comparative genomics of Steinernema reveals deeply conserved gene regulatory networks.</title>
        <authorList>
            <person name="Dillman A.R."/>
            <person name="Macchietto M."/>
            <person name="Porter C.F."/>
            <person name="Rogers A."/>
            <person name="Williams B."/>
            <person name="Antoshechkin I."/>
            <person name="Lee M.M."/>
            <person name="Goodwin Z."/>
            <person name="Lu X."/>
            <person name="Lewis E.E."/>
            <person name="Goodrich-Blair H."/>
            <person name="Stock S.P."/>
            <person name="Adams B.J."/>
            <person name="Sternberg P.W."/>
            <person name="Mortazavi A."/>
        </authorList>
    </citation>
    <scope>NUCLEOTIDE SEQUENCE [LARGE SCALE GENOMIC DNA]</scope>
    <source>
        <strain evidence="6 7">ALL</strain>
    </source>
</reference>
<dbReference type="AlphaFoldDB" id="A0A4U5LNR0"/>
<feature type="signal peptide" evidence="5">
    <location>
        <begin position="1"/>
        <end position="23"/>
    </location>
</feature>
<dbReference type="EMBL" id="AZBU02000015">
    <property type="protein sequence ID" value="TKR57523.1"/>
    <property type="molecule type" value="Genomic_DNA"/>
</dbReference>
<keyword evidence="3" id="KW-0964">Secreted</keyword>
<comment type="subcellular location">
    <subcellularLocation>
        <location evidence="1">Secreted</location>
    </subcellularLocation>
</comment>
<dbReference type="Gene3D" id="2.60.40.3330">
    <property type="match status" value="1"/>
</dbReference>
<feature type="chain" id="PRO_5020242235" evidence="5">
    <location>
        <begin position="24"/>
        <end position="146"/>
    </location>
</feature>
<evidence type="ECO:0000256" key="4">
    <source>
        <dbReference type="ARBA" id="ARBA00022729"/>
    </source>
</evidence>
<name>A0A4U5LNR0_STECR</name>
<dbReference type="InterPro" id="IPR038479">
    <property type="entry name" value="Transthyretin-like_sf"/>
</dbReference>
<comment type="similarity">
    <text evidence="2">Belongs to the nematode transthyretin-like family.</text>
</comment>
<evidence type="ECO:0000313" key="7">
    <source>
        <dbReference type="Proteomes" id="UP000298663"/>
    </source>
</evidence>
<organism evidence="6 7">
    <name type="scientific">Steinernema carpocapsae</name>
    <name type="common">Entomopathogenic nematode</name>
    <dbReference type="NCBI Taxonomy" id="34508"/>
    <lineage>
        <taxon>Eukaryota</taxon>
        <taxon>Metazoa</taxon>
        <taxon>Ecdysozoa</taxon>
        <taxon>Nematoda</taxon>
        <taxon>Chromadorea</taxon>
        <taxon>Rhabditida</taxon>
        <taxon>Tylenchina</taxon>
        <taxon>Panagrolaimomorpha</taxon>
        <taxon>Strongyloidoidea</taxon>
        <taxon>Steinernematidae</taxon>
        <taxon>Steinernema</taxon>
    </lineage>
</organism>
<dbReference type="Pfam" id="PF01060">
    <property type="entry name" value="TTR-52"/>
    <property type="match status" value="1"/>
</dbReference>
<evidence type="ECO:0000256" key="1">
    <source>
        <dbReference type="ARBA" id="ARBA00004613"/>
    </source>
</evidence>
<proteinExistence type="inferred from homology"/>
<dbReference type="GO" id="GO:0005576">
    <property type="term" value="C:extracellular region"/>
    <property type="evidence" value="ECO:0007669"/>
    <property type="project" value="UniProtKB-SubCell"/>
</dbReference>
<dbReference type="OrthoDB" id="5830490at2759"/>
<evidence type="ECO:0000256" key="2">
    <source>
        <dbReference type="ARBA" id="ARBA00010112"/>
    </source>
</evidence>
<protein>
    <submittedName>
        <fullName evidence="6">Uncharacterized protein</fullName>
    </submittedName>
</protein>
<evidence type="ECO:0000256" key="3">
    <source>
        <dbReference type="ARBA" id="ARBA00022525"/>
    </source>
</evidence>
<dbReference type="Proteomes" id="UP000298663">
    <property type="component" value="Unassembled WGS sequence"/>
</dbReference>
<gene>
    <name evidence="6" type="ORF">L596_030775</name>
</gene>
<keyword evidence="4 5" id="KW-0732">Signal</keyword>
<reference evidence="6 7" key="2">
    <citation type="journal article" date="2019" name="G3 (Bethesda)">
        <title>Hybrid Assembly of the Genome of the Entomopathogenic Nematode Steinernema carpocapsae Identifies the X-Chromosome.</title>
        <authorList>
            <person name="Serra L."/>
            <person name="Macchietto M."/>
            <person name="Macias-Munoz A."/>
            <person name="McGill C.J."/>
            <person name="Rodriguez I.M."/>
            <person name="Rodriguez B."/>
            <person name="Murad R."/>
            <person name="Mortazavi A."/>
        </authorList>
    </citation>
    <scope>NUCLEOTIDE SEQUENCE [LARGE SCALE GENOMIC DNA]</scope>
    <source>
        <strain evidence="6 7">ALL</strain>
    </source>
</reference>
<dbReference type="InterPro" id="IPR001534">
    <property type="entry name" value="Transthyretin-like"/>
</dbReference>
<accession>A0A4U5LNR0</accession>
<evidence type="ECO:0000256" key="5">
    <source>
        <dbReference type="SAM" id="SignalP"/>
    </source>
</evidence>
<sequence length="146" mass="16540">MNPQIITVPLIFAVCFLDGGVFAMRKQGVAVKGRLLCGDKALKNTKVKIFDVDRNPGDSDDLLDEKFTDANGEFVLDGTTRELSTIEPELRIYHDCNDGIRPCQRKVVIEVPTKYIHHGKVKEWYNIGELNVKQPFPNEDRSCDFV</sequence>
<keyword evidence="7" id="KW-1185">Reference proteome</keyword>
<evidence type="ECO:0000313" key="6">
    <source>
        <dbReference type="EMBL" id="TKR57523.1"/>
    </source>
</evidence>
<dbReference type="PANTHER" id="PTHR21700:SF56">
    <property type="entry name" value="TRANSTHYRETIN-LIKE FAMILY PROTEIN"/>
    <property type="match status" value="1"/>
</dbReference>
<dbReference type="PANTHER" id="PTHR21700">
    <property type="entry name" value="TRANSTHYRETIN-LIKE FAMILY PROTEIN-RELATED"/>
    <property type="match status" value="1"/>
</dbReference>
<comment type="caution">
    <text evidence="6">The sequence shown here is derived from an EMBL/GenBank/DDBJ whole genome shotgun (WGS) entry which is preliminary data.</text>
</comment>
<dbReference type="GO" id="GO:0009986">
    <property type="term" value="C:cell surface"/>
    <property type="evidence" value="ECO:0007669"/>
    <property type="project" value="InterPro"/>
</dbReference>